<evidence type="ECO:0000313" key="1">
    <source>
        <dbReference type="EMBL" id="MFC6663400.1"/>
    </source>
</evidence>
<comment type="caution">
    <text evidence="1">The sequence shown here is derived from an EMBL/GenBank/DDBJ whole genome shotgun (WGS) entry which is preliminary data.</text>
</comment>
<dbReference type="RefSeq" id="WP_380059172.1">
    <property type="nucleotide sequence ID" value="NZ_JBHSWB010000003.1"/>
</dbReference>
<dbReference type="InterPro" id="IPR019734">
    <property type="entry name" value="TPR_rpt"/>
</dbReference>
<sequence length="461" mass="50118">MPFADLLAHLEQLLATATWEAGALHARHAAQQLQTRAEAHLLRRVVEVVPAPVRTSGAWPHALAWVAYRTADEALLQAALKAAPTVWPAFEAFAASLRLDWATTLDWAEQGAGLPGPEGAIAARYRACAQAELGHADWAQAFETALRHTRGRDRGLVRLDFQYYLIRHGQEPAARDMLAAATADFQHDDWAMTLTLANLGISCQRLGELVEAERALRRALQVGARPAGQPQLSTAWRGMGSVYHTQNQPARAEHAFRMAEAKADNPQDRVAAMRSRARVLRDTGRLNEALTLLHDARHHAQLPDDQPHALYTDLAALRVLLGDVVGAQQALALVAGGNTEDRWRVAVVEAACLLTTSPAEAADHLRAAGLADAWAGQEARAFPDLFRAAGIEPHQPDWTGELLTAGPIRAVVGGLEVLLKPTRPEAALLALLVVQGAGWRWKRPWPPWTCRAAMSAPAAKR</sequence>
<keyword evidence="2" id="KW-1185">Reference proteome</keyword>
<dbReference type="SMART" id="SM00028">
    <property type="entry name" value="TPR"/>
    <property type="match status" value="3"/>
</dbReference>
<organism evidence="1 2">
    <name type="scientific">Deinococcus multiflagellatus</name>
    <dbReference type="NCBI Taxonomy" id="1656887"/>
    <lineage>
        <taxon>Bacteria</taxon>
        <taxon>Thermotogati</taxon>
        <taxon>Deinococcota</taxon>
        <taxon>Deinococci</taxon>
        <taxon>Deinococcales</taxon>
        <taxon>Deinococcaceae</taxon>
        <taxon>Deinococcus</taxon>
    </lineage>
</organism>
<evidence type="ECO:0000313" key="2">
    <source>
        <dbReference type="Proteomes" id="UP001596317"/>
    </source>
</evidence>
<dbReference type="EMBL" id="JBHSWB010000003">
    <property type="protein sequence ID" value="MFC6663400.1"/>
    <property type="molecule type" value="Genomic_DNA"/>
</dbReference>
<dbReference type="Proteomes" id="UP001596317">
    <property type="component" value="Unassembled WGS sequence"/>
</dbReference>
<dbReference type="Pfam" id="PF13424">
    <property type="entry name" value="TPR_12"/>
    <property type="match status" value="1"/>
</dbReference>
<reference evidence="2" key="1">
    <citation type="journal article" date="2019" name="Int. J. Syst. Evol. Microbiol.">
        <title>The Global Catalogue of Microorganisms (GCM) 10K type strain sequencing project: providing services to taxonomists for standard genome sequencing and annotation.</title>
        <authorList>
            <consortium name="The Broad Institute Genomics Platform"/>
            <consortium name="The Broad Institute Genome Sequencing Center for Infectious Disease"/>
            <person name="Wu L."/>
            <person name="Ma J."/>
        </authorList>
    </citation>
    <scope>NUCLEOTIDE SEQUENCE [LARGE SCALE GENOMIC DNA]</scope>
    <source>
        <strain evidence="2">CCUG 63830</strain>
    </source>
</reference>
<accession>A0ABW1ZV01</accession>
<dbReference type="Gene3D" id="1.25.40.10">
    <property type="entry name" value="Tetratricopeptide repeat domain"/>
    <property type="match status" value="1"/>
</dbReference>
<proteinExistence type="predicted"/>
<dbReference type="InterPro" id="IPR011990">
    <property type="entry name" value="TPR-like_helical_dom_sf"/>
</dbReference>
<name>A0ABW1ZV01_9DEIO</name>
<dbReference type="SUPFAM" id="SSF48452">
    <property type="entry name" value="TPR-like"/>
    <property type="match status" value="1"/>
</dbReference>
<protein>
    <submittedName>
        <fullName evidence="1">Tetratricopeptide repeat protein</fullName>
    </submittedName>
</protein>
<gene>
    <name evidence="1" type="ORF">ACFP90_25555</name>
</gene>